<dbReference type="PRINTS" id="PR00449">
    <property type="entry name" value="RASTRNSFRMNG"/>
</dbReference>
<dbReference type="OrthoDB" id="28357at2759"/>
<keyword evidence="6" id="KW-1267">Proteomics identification</keyword>
<dbReference type="NCBIfam" id="TIGR00231">
    <property type="entry name" value="small_GTP"/>
    <property type="match status" value="1"/>
</dbReference>
<dbReference type="GeneID" id="183717"/>
<dbReference type="Pfam" id="PF00071">
    <property type="entry name" value="Ras"/>
    <property type="match status" value="1"/>
</dbReference>
<dbReference type="SMART" id="SM00173">
    <property type="entry name" value="RAS"/>
    <property type="match status" value="1"/>
</dbReference>
<dbReference type="InterPro" id="IPR027417">
    <property type="entry name" value="P-loop_NTPase"/>
</dbReference>
<evidence type="ECO:0000313" key="4">
    <source>
        <dbReference type="Proteomes" id="UP000001940"/>
    </source>
</evidence>
<name>Q18773_CAEEL</name>
<dbReference type="CTD" id="183717"/>
<dbReference type="OMA" id="QGFSCFE"/>
<proteinExistence type="evidence at protein level"/>
<dbReference type="eggNOG" id="KOG0092">
    <property type="taxonomic scope" value="Eukaryota"/>
</dbReference>
<dbReference type="InParanoid" id="Q18773"/>
<sequence length="238" mass="27170">MSQNTESQMLVALPADYIPEASRRCKIIVVGAKNAGKSTFIERVEFGKFHEEKQTEKLYRVIAKKVFEQTLTVELIEKDLGGLTNEDNGFKKTEMRDVDAVLLFYAADDLESFKQLKENLVHVQRKIPPNANITVVGTKADVKEMQVQWQEVDSFAENQGFSCFETSSKTGVNVEIILHDILETIFERRFASDDDEVLSNQPVYASTVLTSRQEEPPRVNGYCWMPNIPIFSFFRSNE</sequence>
<dbReference type="InterPro" id="IPR005225">
    <property type="entry name" value="Small_GTP-bd"/>
</dbReference>
<dbReference type="RefSeq" id="NP_508236.1">
    <property type="nucleotide sequence ID" value="NM_075835.6"/>
</dbReference>
<gene>
    <name evidence="3 5" type="ORF">C52B11.5</name>
    <name evidence="3" type="ORF">CELE_C52B11.5</name>
</gene>
<dbReference type="GO" id="GO:0005525">
    <property type="term" value="F:GTP binding"/>
    <property type="evidence" value="ECO:0007669"/>
    <property type="project" value="InterPro"/>
</dbReference>
<protein>
    <submittedName>
        <fullName evidence="3">NF-kappa-B inhibitor-interacting Ras-like protein 1</fullName>
    </submittedName>
</protein>
<dbReference type="PROSITE" id="PS51421">
    <property type="entry name" value="RAS"/>
    <property type="match status" value="1"/>
</dbReference>
<dbReference type="AlphaFoldDB" id="Q18773"/>
<accession>Q18773</accession>
<evidence type="ECO:0000313" key="5">
    <source>
        <dbReference type="WormBase" id="C52B11.5"/>
    </source>
</evidence>
<dbReference type="InterPro" id="IPR001806">
    <property type="entry name" value="Small_GTPase"/>
</dbReference>
<dbReference type="PROSITE" id="PS51419">
    <property type="entry name" value="RAB"/>
    <property type="match status" value="1"/>
</dbReference>
<evidence type="ECO:0000313" key="3">
    <source>
        <dbReference type="EMBL" id="CCD65698.1"/>
    </source>
</evidence>
<dbReference type="HOGENOM" id="CLU_1166754_0_0_1"/>
<dbReference type="Bgee" id="WBGene00016874">
    <property type="expression patterns" value="Expressed in adult organism and 2 other cell types or tissues"/>
</dbReference>
<dbReference type="PIR" id="T15817">
    <property type="entry name" value="T15817"/>
</dbReference>
<dbReference type="SMART" id="SM00175">
    <property type="entry name" value="RAB"/>
    <property type="match status" value="1"/>
</dbReference>
<reference evidence="3 4" key="1">
    <citation type="journal article" date="1998" name="Science">
        <title>Genome sequence of the nematode C. elegans: a platform for investigating biology.</title>
        <authorList>
            <consortium name="The C. elegans sequencing consortium"/>
            <person name="Sulson J.E."/>
            <person name="Waterston R."/>
        </authorList>
    </citation>
    <scope>NUCLEOTIDE SEQUENCE [LARGE SCALE GENOMIC DNA]</scope>
    <source>
        <strain evidence="3 4">Bristol N2</strain>
    </source>
</reference>
<dbReference type="EMBL" id="BX284606">
    <property type="protein sequence ID" value="CCD65698.1"/>
    <property type="molecule type" value="Genomic_DNA"/>
</dbReference>
<organism evidence="3 4">
    <name type="scientific">Caenorhabditis elegans</name>
    <dbReference type="NCBI Taxonomy" id="6239"/>
    <lineage>
        <taxon>Eukaryota</taxon>
        <taxon>Metazoa</taxon>
        <taxon>Ecdysozoa</taxon>
        <taxon>Nematoda</taxon>
        <taxon>Chromadorea</taxon>
        <taxon>Rhabditida</taxon>
        <taxon>Rhabditina</taxon>
        <taxon>Rhabditomorpha</taxon>
        <taxon>Rhabditoidea</taxon>
        <taxon>Rhabditidae</taxon>
        <taxon>Peloderinae</taxon>
        <taxon>Caenorhabditis</taxon>
    </lineage>
</organism>
<dbReference type="GO" id="GO:0003924">
    <property type="term" value="F:GTPase activity"/>
    <property type="evidence" value="ECO:0007669"/>
    <property type="project" value="InterPro"/>
</dbReference>
<evidence type="ECO:0000256" key="2">
    <source>
        <dbReference type="ARBA" id="ARBA00022741"/>
    </source>
</evidence>
<dbReference type="UCSC" id="C52B11.5">
    <property type="organism name" value="c. elegans"/>
</dbReference>
<dbReference type="FunFam" id="3.40.50.300:FF:004962">
    <property type="entry name" value="Protein CBG08054"/>
    <property type="match status" value="1"/>
</dbReference>
<dbReference type="STRING" id="6239.C52B11.5.1"/>
<dbReference type="SMR" id="Q18773"/>
<dbReference type="PANTHER" id="PTHR47978">
    <property type="match status" value="1"/>
</dbReference>
<dbReference type="Gene3D" id="3.40.50.300">
    <property type="entry name" value="P-loop containing nucleotide triphosphate hydrolases"/>
    <property type="match status" value="1"/>
</dbReference>
<evidence type="ECO:0007829" key="6">
    <source>
        <dbReference type="PeptideAtlas" id="Q18773"/>
    </source>
</evidence>
<dbReference type="SUPFAM" id="SSF52540">
    <property type="entry name" value="P-loop containing nucleoside triphosphate hydrolases"/>
    <property type="match status" value="1"/>
</dbReference>
<keyword evidence="4" id="KW-1185">Reference proteome</keyword>
<dbReference type="PhylomeDB" id="Q18773"/>
<comment type="similarity">
    <text evidence="1">Belongs to the small GTPase superfamily. Rab family.</text>
</comment>
<dbReference type="FunCoup" id="Q18773">
    <property type="interactions" value="1"/>
</dbReference>
<keyword evidence="2" id="KW-0547">Nucleotide-binding</keyword>
<dbReference type="Proteomes" id="UP000001940">
    <property type="component" value="Chromosome X"/>
</dbReference>
<dbReference type="PaxDb" id="6239-C52B11.5"/>
<dbReference type="KEGG" id="cel:CELE_C52B11.5"/>
<dbReference type="AGR" id="WB:WBGene00016874"/>
<dbReference type="WormBase" id="C52B11.5">
    <property type="protein sequence ID" value="CE04261"/>
    <property type="gene ID" value="WBGene00016874"/>
</dbReference>
<evidence type="ECO:0000256" key="1">
    <source>
        <dbReference type="ARBA" id="ARBA00006270"/>
    </source>
</evidence>
<dbReference type="PeptideAtlas" id="Q18773"/>